<dbReference type="SUPFAM" id="SSF58104">
    <property type="entry name" value="Methyl-accepting chemotaxis protein (MCP) signaling domain"/>
    <property type="match status" value="1"/>
</dbReference>
<keyword evidence="6" id="KW-0812">Transmembrane</keyword>
<comment type="subcellular location">
    <subcellularLocation>
        <location evidence="1">Cell inner membrane</location>
        <topology evidence="1">Multi-pass membrane protein</topology>
    </subcellularLocation>
</comment>
<evidence type="ECO:0000256" key="2">
    <source>
        <dbReference type="ARBA" id="ARBA00022519"/>
    </source>
</evidence>
<dbReference type="SMART" id="SM01358">
    <property type="entry name" value="HBM"/>
    <property type="match status" value="1"/>
</dbReference>
<dbReference type="GO" id="GO:0006935">
    <property type="term" value="P:chemotaxis"/>
    <property type="evidence" value="ECO:0007669"/>
    <property type="project" value="InterPro"/>
</dbReference>
<dbReference type="SMART" id="SM00283">
    <property type="entry name" value="MA"/>
    <property type="match status" value="1"/>
</dbReference>
<name>A0A154L6C6_9PROT</name>
<evidence type="ECO:0000256" key="4">
    <source>
        <dbReference type="ARBA" id="ARBA00029447"/>
    </source>
</evidence>
<evidence type="ECO:0000313" key="11">
    <source>
        <dbReference type="Proteomes" id="UP000076335"/>
    </source>
</evidence>
<keyword evidence="6" id="KW-1133">Transmembrane helix</keyword>
<dbReference type="Pfam" id="PF00015">
    <property type="entry name" value="MCPsignal"/>
    <property type="match status" value="1"/>
</dbReference>
<organism evidence="10 11">
    <name type="scientific">Thalassospira lucentensis</name>
    <dbReference type="NCBI Taxonomy" id="168935"/>
    <lineage>
        <taxon>Bacteria</taxon>
        <taxon>Pseudomonadati</taxon>
        <taxon>Pseudomonadota</taxon>
        <taxon>Alphaproteobacteria</taxon>
        <taxon>Rhodospirillales</taxon>
        <taxon>Thalassospiraceae</taxon>
        <taxon>Thalassospira</taxon>
    </lineage>
</organism>
<evidence type="ECO:0000259" key="9">
    <source>
        <dbReference type="PROSITE" id="PS50885"/>
    </source>
</evidence>
<dbReference type="PANTHER" id="PTHR32089:SF112">
    <property type="entry name" value="LYSOZYME-LIKE PROTEIN-RELATED"/>
    <property type="match status" value="1"/>
</dbReference>
<dbReference type="InterPro" id="IPR004089">
    <property type="entry name" value="MCPsignal_dom"/>
</dbReference>
<dbReference type="InterPro" id="IPR000727">
    <property type="entry name" value="T_SNARE_dom"/>
</dbReference>
<dbReference type="InterPro" id="IPR032255">
    <property type="entry name" value="HBM"/>
</dbReference>
<evidence type="ECO:0000256" key="3">
    <source>
        <dbReference type="ARBA" id="ARBA00023224"/>
    </source>
</evidence>
<dbReference type="CDD" id="cd06225">
    <property type="entry name" value="HAMP"/>
    <property type="match status" value="1"/>
</dbReference>
<dbReference type="PROSITE" id="PS50885">
    <property type="entry name" value="HAMP"/>
    <property type="match status" value="1"/>
</dbReference>
<proteinExistence type="inferred from homology"/>
<dbReference type="Pfam" id="PF00672">
    <property type="entry name" value="HAMP"/>
    <property type="match status" value="1"/>
</dbReference>
<keyword evidence="2" id="KW-1003">Cell membrane</keyword>
<sequence>MTNILKRFKIAPKVFGGFGIVLLLLVLMSVLAVASLSSADDDFTRYRATALQSNQAGRVQANLLEARVAVKDFLLSGKQASKDTVSSRLQSAIDLNNELATMIDEPARREVAVSADVALKEYLETFNKVAAMDASDAGRDALVSGALDRIGPVIAQNLEKLKLEIKAEQDQLGPNAAKALEDAVITAEVLAAIAVLIGILAAWLIGAGISRPVRAITDAMNKLASGDKTIGIPGQDHRDEIGDMAKAVLVFKENMIRAEQLAGQEAEAQRQREARAKTIEKLTNDFDADVSAVLSSVSSAATEMQATATSMTATAEETSRQATVVSAAAEQASNNVQTVASASEELSASISEISHQVNQSAQVASKAVSEAENTNAQVRGLAEAAQKIGDVVGLISDIAAQTNLLALNATIEAARAGEAGKGFAVVAAEVKNLANATSKATEQITAQITGIQTETEGAVVAIDSIGSTIAEISEIAATIASAVEQQGAATEEITRNVQQASAGTSEVTENIHGVNEAATSTGAAAEQVLNASGELSEQAETLRLKVETFLTAVKAA</sequence>
<gene>
    <name evidence="10" type="ORF">AUP42_20005</name>
</gene>
<dbReference type="PROSITE" id="PS50192">
    <property type="entry name" value="T_SNARE"/>
    <property type="match status" value="1"/>
</dbReference>
<evidence type="ECO:0000259" key="7">
    <source>
        <dbReference type="PROSITE" id="PS50111"/>
    </source>
</evidence>
<keyword evidence="6" id="KW-0472">Membrane</keyword>
<dbReference type="GO" id="GO:0004888">
    <property type="term" value="F:transmembrane signaling receptor activity"/>
    <property type="evidence" value="ECO:0007669"/>
    <property type="project" value="InterPro"/>
</dbReference>
<dbReference type="GO" id="GO:0007165">
    <property type="term" value="P:signal transduction"/>
    <property type="evidence" value="ECO:0007669"/>
    <property type="project" value="UniProtKB-KW"/>
</dbReference>
<reference evidence="10 11" key="1">
    <citation type="submission" date="2015-12" db="EMBL/GenBank/DDBJ databases">
        <title>Genome sequence of Thalassospira lucentensis MCCC 1A02072.</title>
        <authorList>
            <person name="Lu L."/>
            <person name="Lai Q."/>
            <person name="Shao Z."/>
            <person name="Qian P."/>
        </authorList>
    </citation>
    <scope>NUCLEOTIDE SEQUENCE [LARGE SCALE GENOMIC DNA]</scope>
    <source>
        <strain evidence="10 11">MCCC 1A02072</strain>
    </source>
</reference>
<dbReference type="PROSITE" id="PS50111">
    <property type="entry name" value="CHEMOTAXIS_TRANSDUC_2"/>
    <property type="match status" value="1"/>
</dbReference>
<evidence type="ECO:0000256" key="1">
    <source>
        <dbReference type="ARBA" id="ARBA00004429"/>
    </source>
</evidence>
<dbReference type="PANTHER" id="PTHR32089">
    <property type="entry name" value="METHYL-ACCEPTING CHEMOTAXIS PROTEIN MCPB"/>
    <property type="match status" value="1"/>
</dbReference>
<dbReference type="PRINTS" id="PR00260">
    <property type="entry name" value="CHEMTRNSDUCR"/>
</dbReference>
<dbReference type="SMART" id="SM00304">
    <property type="entry name" value="HAMP"/>
    <property type="match status" value="1"/>
</dbReference>
<evidence type="ECO:0000256" key="6">
    <source>
        <dbReference type="SAM" id="Phobius"/>
    </source>
</evidence>
<feature type="domain" description="T-SNARE coiled-coil homology" evidence="8">
    <location>
        <begin position="462"/>
        <end position="514"/>
    </location>
</feature>
<dbReference type="InterPro" id="IPR003660">
    <property type="entry name" value="HAMP_dom"/>
</dbReference>
<keyword evidence="3 5" id="KW-0807">Transducer</keyword>
<dbReference type="Gene3D" id="6.10.340.10">
    <property type="match status" value="1"/>
</dbReference>
<accession>A0A154L6C6</accession>
<dbReference type="AlphaFoldDB" id="A0A154L6C6"/>
<evidence type="ECO:0000256" key="5">
    <source>
        <dbReference type="PROSITE-ProRule" id="PRU00284"/>
    </source>
</evidence>
<dbReference type="Proteomes" id="UP000076335">
    <property type="component" value="Unassembled WGS sequence"/>
</dbReference>
<feature type="domain" description="HAMP" evidence="9">
    <location>
        <begin position="207"/>
        <end position="260"/>
    </location>
</feature>
<dbReference type="RefSeq" id="WP_062952057.1">
    <property type="nucleotide sequence ID" value="NZ_LPVY01000013.1"/>
</dbReference>
<comment type="similarity">
    <text evidence="4">Belongs to the methyl-accepting chemotaxis (MCP) protein family.</text>
</comment>
<evidence type="ECO:0000313" key="10">
    <source>
        <dbReference type="EMBL" id="KZB64076.1"/>
    </source>
</evidence>
<dbReference type="EMBL" id="LPVY01000013">
    <property type="protein sequence ID" value="KZB64076.1"/>
    <property type="molecule type" value="Genomic_DNA"/>
</dbReference>
<protein>
    <submittedName>
        <fullName evidence="10">Chemotaxis protein</fullName>
    </submittedName>
</protein>
<dbReference type="GO" id="GO:0005886">
    <property type="term" value="C:plasma membrane"/>
    <property type="evidence" value="ECO:0007669"/>
    <property type="project" value="UniProtKB-SubCell"/>
</dbReference>
<feature type="domain" description="Methyl-accepting transducer" evidence="7">
    <location>
        <begin position="300"/>
        <end position="536"/>
    </location>
</feature>
<comment type="caution">
    <text evidence="10">The sequence shown here is derived from an EMBL/GenBank/DDBJ whole genome shotgun (WGS) entry which is preliminary data.</text>
</comment>
<keyword evidence="2" id="KW-0997">Cell inner membrane</keyword>
<feature type="transmembrane region" description="Helical" evidence="6">
    <location>
        <begin position="189"/>
        <end position="210"/>
    </location>
</feature>
<dbReference type="InterPro" id="IPR004090">
    <property type="entry name" value="Chemotax_Me-accpt_rcpt"/>
</dbReference>
<evidence type="ECO:0000259" key="8">
    <source>
        <dbReference type="PROSITE" id="PS50192"/>
    </source>
</evidence>
<dbReference type="Gene3D" id="1.10.287.950">
    <property type="entry name" value="Methyl-accepting chemotaxis protein"/>
    <property type="match status" value="1"/>
</dbReference>